<evidence type="ECO:0000313" key="1">
    <source>
        <dbReference type="EMBL" id="AEV32634.1"/>
    </source>
</evidence>
<organism evidence="1 2">
    <name type="scientific">Owenweeksia hongkongensis (strain DSM 17368 / CIP 108786 / JCM 12287 / NRRL B-23963 / UST20020801)</name>
    <dbReference type="NCBI Taxonomy" id="926562"/>
    <lineage>
        <taxon>Bacteria</taxon>
        <taxon>Pseudomonadati</taxon>
        <taxon>Bacteroidota</taxon>
        <taxon>Flavobacteriia</taxon>
        <taxon>Flavobacteriales</taxon>
        <taxon>Owenweeksiaceae</taxon>
        <taxon>Owenweeksia</taxon>
    </lineage>
</organism>
<dbReference type="EMBL" id="CP003156">
    <property type="protein sequence ID" value="AEV32634.1"/>
    <property type="molecule type" value="Genomic_DNA"/>
</dbReference>
<dbReference type="HOGENOM" id="CLU_1667646_0_0_10"/>
<sequence length="158" mass="17351">MNLTLFTPNIKLAIILVGFLYACGTHAQYGHNEITLNAGIKQVSLDYAYCIGKNKRHIIETGFLINQAAYGVGIDHLDGESSGASGEMIYHFVLNKSEKMNLSIGLGYRIGTYELICLPLTFRRKFGGFYVFRARLTGAIPKSGEFGVMPSLGFGVVF</sequence>
<proteinExistence type="predicted"/>
<evidence type="ECO:0000313" key="2">
    <source>
        <dbReference type="Proteomes" id="UP000005631"/>
    </source>
</evidence>
<name>G8QZZ4_OWEHD</name>
<dbReference type="RefSeq" id="WP_014201990.1">
    <property type="nucleotide sequence ID" value="NC_016599.1"/>
</dbReference>
<reference evidence="1 2" key="1">
    <citation type="journal article" date="2012" name="Stand. Genomic Sci.">
        <title>Genome sequence of the orange-pigmented seawater bacterium Owenweeksia hongkongensis type strain (UST20020801(T)).</title>
        <authorList>
            <person name="Riedel T."/>
            <person name="Held B."/>
            <person name="Nolan M."/>
            <person name="Lucas S."/>
            <person name="Lapidus A."/>
            <person name="Tice H."/>
            <person name="Del Rio T.G."/>
            <person name="Cheng J.F."/>
            <person name="Han C."/>
            <person name="Tapia R."/>
            <person name="Goodwin L.A."/>
            <person name="Pitluck S."/>
            <person name="Liolios K."/>
            <person name="Mavromatis K."/>
            <person name="Pagani I."/>
            <person name="Ivanova N."/>
            <person name="Mikhailova N."/>
            <person name="Pati A."/>
            <person name="Chen A."/>
            <person name="Palaniappan K."/>
            <person name="Rohde M."/>
            <person name="Tindall B.J."/>
            <person name="Detter J.C."/>
            <person name="Goker M."/>
            <person name="Woyke T."/>
            <person name="Bristow J."/>
            <person name="Eisen J.A."/>
            <person name="Markowitz V."/>
            <person name="Hugenholtz P."/>
            <person name="Klenk H.P."/>
            <person name="Kyrpides N.C."/>
        </authorList>
    </citation>
    <scope>NUCLEOTIDE SEQUENCE</scope>
    <source>
        <strain evidence="2">DSM 17368 / JCM 12287 / NRRL B-23963</strain>
    </source>
</reference>
<dbReference type="STRING" id="926562.Oweho_1646"/>
<gene>
    <name evidence="1" type="ordered locus">Oweho_1646</name>
</gene>
<dbReference type="KEGG" id="oho:Oweho_1646"/>
<keyword evidence="2" id="KW-1185">Reference proteome</keyword>
<dbReference type="Proteomes" id="UP000005631">
    <property type="component" value="Chromosome"/>
</dbReference>
<accession>G8QZZ4</accession>
<protein>
    <submittedName>
        <fullName evidence="1">Uncharacterized protein</fullName>
    </submittedName>
</protein>
<dbReference type="AlphaFoldDB" id="G8QZZ4"/>